<dbReference type="EMBL" id="KV426112">
    <property type="protein sequence ID" value="KZV87918.1"/>
    <property type="molecule type" value="Genomic_DNA"/>
</dbReference>
<name>A0A165EXG8_EXIGL</name>
<accession>A0A165EXG8</accession>
<dbReference type="Proteomes" id="UP000077266">
    <property type="component" value="Unassembled WGS sequence"/>
</dbReference>
<feature type="signal peptide" evidence="1">
    <location>
        <begin position="1"/>
        <end position="19"/>
    </location>
</feature>
<sequence length="62" mass="6779">MRLYSTFLALLVASVPVLAQTCTTVDDCNQCTCNGTPQCNFLTGRCDYTHCNIKGMPCTIIN</sequence>
<dbReference type="InParanoid" id="A0A165EXG8"/>
<dbReference type="AlphaFoldDB" id="A0A165EXG8"/>
<protein>
    <submittedName>
        <fullName evidence="2">Uncharacterized protein</fullName>
    </submittedName>
</protein>
<evidence type="ECO:0000256" key="1">
    <source>
        <dbReference type="SAM" id="SignalP"/>
    </source>
</evidence>
<keyword evidence="3" id="KW-1185">Reference proteome</keyword>
<proteinExistence type="predicted"/>
<gene>
    <name evidence="2" type="ORF">EXIGLDRAFT_723256</name>
</gene>
<feature type="chain" id="PRO_5007857477" evidence="1">
    <location>
        <begin position="20"/>
        <end position="62"/>
    </location>
</feature>
<evidence type="ECO:0000313" key="2">
    <source>
        <dbReference type="EMBL" id="KZV87918.1"/>
    </source>
</evidence>
<keyword evidence="1" id="KW-0732">Signal</keyword>
<organism evidence="2 3">
    <name type="scientific">Exidia glandulosa HHB12029</name>
    <dbReference type="NCBI Taxonomy" id="1314781"/>
    <lineage>
        <taxon>Eukaryota</taxon>
        <taxon>Fungi</taxon>
        <taxon>Dikarya</taxon>
        <taxon>Basidiomycota</taxon>
        <taxon>Agaricomycotina</taxon>
        <taxon>Agaricomycetes</taxon>
        <taxon>Auriculariales</taxon>
        <taxon>Exidiaceae</taxon>
        <taxon>Exidia</taxon>
    </lineage>
</organism>
<reference evidence="2 3" key="1">
    <citation type="journal article" date="2016" name="Mol. Biol. Evol.">
        <title>Comparative Genomics of Early-Diverging Mushroom-Forming Fungi Provides Insights into the Origins of Lignocellulose Decay Capabilities.</title>
        <authorList>
            <person name="Nagy L.G."/>
            <person name="Riley R."/>
            <person name="Tritt A."/>
            <person name="Adam C."/>
            <person name="Daum C."/>
            <person name="Floudas D."/>
            <person name="Sun H."/>
            <person name="Yadav J.S."/>
            <person name="Pangilinan J."/>
            <person name="Larsson K.H."/>
            <person name="Matsuura K."/>
            <person name="Barry K."/>
            <person name="Labutti K."/>
            <person name="Kuo R."/>
            <person name="Ohm R.A."/>
            <person name="Bhattacharya S.S."/>
            <person name="Shirouzu T."/>
            <person name="Yoshinaga Y."/>
            <person name="Martin F.M."/>
            <person name="Grigoriev I.V."/>
            <person name="Hibbett D.S."/>
        </authorList>
    </citation>
    <scope>NUCLEOTIDE SEQUENCE [LARGE SCALE GENOMIC DNA]</scope>
    <source>
        <strain evidence="2 3">HHB12029</strain>
    </source>
</reference>
<evidence type="ECO:0000313" key="3">
    <source>
        <dbReference type="Proteomes" id="UP000077266"/>
    </source>
</evidence>